<accession>A0ABV6Z111</accession>
<sequence length="254" mass="29735">MTVLFSLAILFMLGFIVFCSILGINSRRQERAQRFMENLIAADYKTAFAVLSPDYKRQFNDQEDLFRFAAQAFVVSMFPDQVINDGDFPFRFHPMGPFLLHQKSRQQVKITLLIIQTQRSRLAEVKDMILLKIRPSLYRQKKSKISVGMIYKDNKWEITNCRSEDLGLAPLTLTTCAVLSRILTSEQLLHLGNLLYQSRKQSEAMLCYDELYHRLQNWDEDTQRAFQRLSEYWLEKGNARGAVLQQQLIHRGQK</sequence>
<dbReference type="Proteomes" id="UP001594351">
    <property type="component" value="Unassembled WGS sequence"/>
</dbReference>
<organism evidence="1 2">
    <name type="scientific">candidate division CSSED10-310 bacterium</name>
    <dbReference type="NCBI Taxonomy" id="2855610"/>
    <lineage>
        <taxon>Bacteria</taxon>
        <taxon>Bacteria division CSSED10-310</taxon>
    </lineage>
</organism>
<dbReference type="EMBL" id="JBHPBY010000271">
    <property type="protein sequence ID" value="MFC1852135.1"/>
    <property type="molecule type" value="Genomic_DNA"/>
</dbReference>
<name>A0ABV6Z111_UNCC1</name>
<keyword evidence="2" id="KW-1185">Reference proteome</keyword>
<protein>
    <recommendedName>
        <fullName evidence="3">SnoaL-like domain-containing protein</fullName>
    </recommendedName>
</protein>
<evidence type="ECO:0000313" key="2">
    <source>
        <dbReference type="Proteomes" id="UP001594351"/>
    </source>
</evidence>
<comment type="caution">
    <text evidence="1">The sequence shown here is derived from an EMBL/GenBank/DDBJ whole genome shotgun (WGS) entry which is preliminary data.</text>
</comment>
<evidence type="ECO:0000313" key="1">
    <source>
        <dbReference type="EMBL" id="MFC1852135.1"/>
    </source>
</evidence>
<reference evidence="1 2" key="1">
    <citation type="submission" date="2024-09" db="EMBL/GenBank/DDBJ databases">
        <title>Laminarin stimulates single cell rates of sulfate reduction while oxygen inhibits transcriptomic activity in coastal marine sediment.</title>
        <authorList>
            <person name="Lindsay M."/>
            <person name="Orcutt B."/>
            <person name="Emerson D."/>
            <person name="Stepanauskas R."/>
            <person name="D'Angelo T."/>
        </authorList>
    </citation>
    <scope>NUCLEOTIDE SEQUENCE [LARGE SCALE GENOMIC DNA]</scope>
    <source>
        <strain evidence="1">SAG AM-311-K15</strain>
    </source>
</reference>
<gene>
    <name evidence="1" type="ORF">ACFL27_18225</name>
</gene>
<evidence type="ECO:0008006" key="3">
    <source>
        <dbReference type="Google" id="ProtNLM"/>
    </source>
</evidence>
<proteinExistence type="predicted"/>